<sequence>MRVERGDSMRVVTRRHEERRNEDSRTVKIRKLDESPLSSSKSAAILLCLSFAKDYSVKAPEILLRSKEADSLENKRFLSTPKSSAVWKKSLSRQKNTPPLIFCF</sequence>
<proteinExistence type="predicted"/>
<gene>
    <name evidence="2" type="ORF">CDAR_4571</name>
</gene>
<keyword evidence="3" id="KW-1185">Reference proteome</keyword>
<accession>A0AAV4SND2</accession>
<name>A0AAV4SND2_9ARAC</name>
<evidence type="ECO:0000313" key="2">
    <source>
        <dbReference type="EMBL" id="GIY34746.1"/>
    </source>
</evidence>
<organism evidence="2 3">
    <name type="scientific">Caerostris darwini</name>
    <dbReference type="NCBI Taxonomy" id="1538125"/>
    <lineage>
        <taxon>Eukaryota</taxon>
        <taxon>Metazoa</taxon>
        <taxon>Ecdysozoa</taxon>
        <taxon>Arthropoda</taxon>
        <taxon>Chelicerata</taxon>
        <taxon>Arachnida</taxon>
        <taxon>Araneae</taxon>
        <taxon>Araneomorphae</taxon>
        <taxon>Entelegynae</taxon>
        <taxon>Araneoidea</taxon>
        <taxon>Araneidae</taxon>
        <taxon>Caerostris</taxon>
    </lineage>
</organism>
<dbReference type="Proteomes" id="UP001054837">
    <property type="component" value="Unassembled WGS sequence"/>
</dbReference>
<comment type="caution">
    <text evidence="2">The sequence shown here is derived from an EMBL/GenBank/DDBJ whole genome shotgun (WGS) entry which is preliminary data.</text>
</comment>
<protein>
    <submittedName>
        <fullName evidence="2">Uncharacterized protein</fullName>
    </submittedName>
</protein>
<evidence type="ECO:0000256" key="1">
    <source>
        <dbReference type="SAM" id="MobiDB-lite"/>
    </source>
</evidence>
<feature type="region of interest" description="Disordered" evidence="1">
    <location>
        <begin position="1"/>
        <end position="23"/>
    </location>
</feature>
<evidence type="ECO:0000313" key="3">
    <source>
        <dbReference type="Proteomes" id="UP001054837"/>
    </source>
</evidence>
<dbReference type="AlphaFoldDB" id="A0AAV4SND2"/>
<dbReference type="EMBL" id="BPLQ01008094">
    <property type="protein sequence ID" value="GIY34746.1"/>
    <property type="molecule type" value="Genomic_DNA"/>
</dbReference>
<reference evidence="2 3" key="1">
    <citation type="submission" date="2021-06" db="EMBL/GenBank/DDBJ databases">
        <title>Caerostris darwini draft genome.</title>
        <authorList>
            <person name="Kono N."/>
            <person name="Arakawa K."/>
        </authorList>
    </citation>
    <scope>NUCLEOTIDE SEQUENCE [LARGE SCALE GENOMIC DNA]</scope>
</reference>